<dbReference type="RefSeq" id="WP_076410758.1">
    <property type="nucleotide sequence ID" value="NZ_AP028040.1"/>
</dbReference>
<dbReference type="InterPro" id="IPR002145">
    <property type="entry name" value="CopG"/>
</dbReference>
<dbReference type="AlphaFoldDB" id="A0A1R1JVL7"/>
<reference evidence="3 4" key="1">
    <citation type="submission" date="2016-09" db="EMBL/GenBank/DDBJ databases">
        <title>Phylogenomics of Achromobacter.</title>
        <authorList>
            <person name="Jeukens J."/>
            <person name="Freschi L."/>
            <person name="Vincent A.T."/>
            <person name="Emond-Rheault J.-G."/>
            <person name="Kukavica-Ibrulj I."/>
            <person name="Charette S.J."/>
            <person name="Levesque R.C."/>
        </authorList>
    </citation>
    <scope>NUCLEOTIDE SEQUENCE [LARGE SCALE GENOMIC DNA]</scope>
    <source>
        <strain evidence="3 4">AUS488</strain>
    </source>
</reference>
<dbReference type="InterPro" id="IPR013321">
    <property type="entry name" value="Arc_rbn_hlx_hlx"/>
</dbReference>
<comment type="caution">
    <text evidence="3">The sequence shown here is derived from an EMBL/GenBank/DDBJ whole genome shotgun (WGS) entry which is preliminary data.</text>
</comment>
<dbReference type="InterPro" id="IPR010985">
    <property type="entry name" value="Ribbon_hlx_hlx"/>
</dbReference>
<organism evidence="3 4">
    <name type="scientific">Alcaligenes xylosoxydans xylosoxydans</name>
    <name type="common">Achromobacter xylosoxidans</name>
    <dbReference type="NCBI Taxonomy" id="85698"/>
    <lineage>
        <taxon>Bacteria</taxon>
        <taxon>Pseudomonadati</taxon>
        <taxon>Pseudomonadota</taxon>
        <taxon>Betaproteobacteria</taxon>
        <taxon>Burkholderiales</taxon>
        <taxon>Alcaligenaceae</taxon>
        <taxon>Achromobacter</taxon>
    </lineage>
</organism>
<dbReference type="EMBL" id="MJMN01000009">
    <property type="protein sequence ID" value="OMG89679.1"/>
    <property type="molecule type" value="Genomic_DNA"/>
</dbReference>
<accession>A0A1R1JVL7</accession>
<proteinExistence type="predicted"/>
<sequence length="70" mass="8168">MANEEVKQFNVYLPVDLIRQVKHHAIEAESSLSAIVAAALRAYLNEQQRQHDENENRRNRRNTDRDPQLG</sequence>
<evidence type="ECO:0000313" key="3">
    <source>
        <dbReference type="EMBL" id="OMG89679.1"/>
    </source>
</evidence>
<dbReference type="OrthoDB" id="9033039at2"/>
<dbReference type="Proteomes" id="UP000187251">
    <property type="component" value="Unassembled WGS sequence"/>
</dbReference>
<protein>
    <submittedName>
        <fullName evidence="3">CopG family transcriptional regulator</fullName>
    </submittedName>
</protein>
<evidence type="ECO:0000256" key="1">
    <source>
        <dbReference type="SAM" id="MobiDB-lite"/>
    </source>
</evidence>
<dbReference type="Gene3D" id="1.10.1220.10">
    <property type="entry name" value="Met repressor-like"/>
    <property type="match status" value="1"/>
</dbReference>
<feature type="domain" description="Ribbon-helix-helix protein CopG" evidence="2">
    <location>
        <begin position="7"/>
        <end position="46"/>
    </location>
</feature>
<name>A0A1R1JVL7_ALCXX</name>
<feature type="compositionally biased region" description="Basic and acidic residues" evidence="1">
    <location>
        <begin position="48"/>
        <end position="70"/>
    </location>
</feature>
<feature type="region of interest" description="Disordered" evidence="1">
    <location>
        <begin position="46"/>
        <end position="70"/>
    </location>
</feature>
<dbReference type="GO" id="GO:0006355">
    <property type="term" value="P:regulation of DNA-templated transcription"/>
    <property type="evidence" value="ECO:0007669"/>
    <property type="project" value="InterPro"/>
</dbReference>
<gene>
    <name evidence="3" type="ORF">BIZ92_22955</name>
</gene>
<dbReference type="SUPFAM" id="SSF47598">
    <property type="entry name" value="Ribbon-helix-helix"/>
    <property type="match status" value="1"/>
</dbReference>
<dbReference type="Pfam" id="PF01402">
    <property type="entry name" value="RHH_1"/>
    <property type="match status" value="1"/>
</dbReference>
<evidence type="ECO:0000313" key="4">
    <source>
        <dbReference type="Proteomes" id="UP000187251"/>
    </source>
</evidence>
<evidence type="ECO:0000259" key="2">
    <source>
        <dbReference type="Pfam" id="PF01402"/>
    </source>
</evidence>